<dbReference type="InterPro" id="IPR036020">
    <property type="entry name" value="WW_dom_sf"/>
</dbReference>
<evidence type="ECO:0000313" key="2">
    <source>
        <dbReference type="EMBL" id="KAK0383626.1"/>
    </source>
</evidence>
<name>A0AA39L3Y4_SARSR</name>
<proteinExistence type="predicted"/>
<keyword evidence="3" id="KW-1185">Reference proteome</keyword>
<accession>A0AA39L3Y4</accession>
<reference evidence="2" key="1">
    <citation type="submission" date="2022-10" db="EMBL/GenBank/DDBJ databases">
        <title>Determination and structural analysis of whole genome sequence of Sarocladium strictum F4-1.</title>
        <authorList>
            <person name="Hu L."/>
            <person name="Jiang Y."/>
        </authorList>
    </citation>
    <scope>NUCLEOTIDE SEQUENCE</scope>
    <source>
        <strain evidence="2">F4-1</strain>
    </source>
</reference>
<dbReference type="EMBL" id="JAPDFR010000009">
    <property type="protein sequence ID" value="KAK0383626.1"/>
    <property type="molecule type" value="Genomic_DNA"/>
</dbReference>
<organism evidence="2 3">
    <name type="scientific">Sarocladium strictum</name>
    <name type="common">Black bundle disease fungus</name>
    <name type="synonym">Acremonium strictum</name>
    <dbReference type="NCBI Taxonomy" id="5046"/>
    <lineage>
        <taxon>Eukaryota</taxon>
        <taxon>Fungi</taxon>
        <taxon>Dikarya</taxon>
        <taxon>Ascomycota</taxon>
        <taxon>Pezizomycotina</taxon>
        <taxon>Sordariomycetes</taxon>
        <taxon>Hypocreomycetidae</taxon>
        <taxon>Hypocreales</taxon>
        <taxon>Sarocladiaceae</taxon>
        <taxon>Sarocladium</taxon>
    </lineage>
</organism>
<gene>
    <name evidence="2" type="ORF">NLU13_9537</name>
</gene>
<protein>
    <recommendedName>
        <fullName evidence="4">WW domain-containing protein</fullName>
    </recommendedName>
</protein>
<sequence>MPGLPKGWESDYDGKRWFYTYKATGQVQYHFPSDGDEFPDYVDAASPAPVLAPEERLASQQQVKRHGSTYTGRTTAVANAADERILPWQGTPNNGQIVNQDWSGNMSATARPVSFVWEGEDADSMGQREEDAVFRPESFMFLGPGTYNDVSPLAEDDDEAAKRIIAGAERSKGISPDVSTENTPQVEKCELKSLPNSTSTEDLRTIAMLEREESIPDPPSAVDEEPVVHMIDGREIPMELAGSEPWQDPVGRVAEMPTGDTPVARIETHPEPVEIGEGRELISIEASASAGAAELPLVDGNLTAVVGDKEVSAPNPSDVAIRPKEEILVEPNASDSMEDPAKQDRITNVIAKNETTEAAAAAVVHKYQPYNPGQIQPDFQPRRSDEINTYQSSLQRERSLMMGPSSSGETTSQSSSPTSAQNAPVPGHHLTSIEEHDEATSNYDASGAKAASSKTPSSSRASSTISSYALPARSSRTSSKPASASSYTASTTSRRAALYSGQEFVTTARSSLDCTNCDKRDG</sequence>
<evidence type="ECO:0008006" key="4">
    <source>
        <dbReference type="Google" id="ProtNLM"/>
    </source>
</evidence>
<evidence type="ECO:0000256" key="1">
    <source>
        <dbReference type="SAM" id="MobiDB-lite"/>
    </source>
</evidence>
<dbReference type="SUPFAM" id="SSF51045">
    <property type="entry name" value="WW domain"/>
    <property type="match status" value="1"/>
</dbReference>
<dbReference type="Proteomes" id="UP001175261">
    <property type="component" value="Unassembled WGS sequence"/>
</dbReference>
<evidence type="ECO:0000313" key="3">
    <source>
        <dbReference type="Proteomes" id="UP001175261"/>
    </source>
</evidence>
<feature type="compositionally biased region" description="Low complexity" evidence="1">
    <location>
        <begin position="445"/>
        <end position="495"/>
    </location>
</feature>
<comment type="caution">
    <text evidence="2">The sequence shown here is derived from an EMBL/GenBank/DDBJ whole genome shotgun (WGS) entry which is preliminary data.</text>
</comment>
<feature type="region of interest" description="Disordered" evidence="1">
    <location>
        <begin position="367"/>
        <end position="495"/>
    </location>
</feature>
<dbReference type="AlphaFoldDB" id="A0AA39L3Y4"/>
<feature type="compositionally biased region" description="Low complexity" evidence="1">
    <location>
        <begin position="405"/>
        <end position="419"/>
    </location>
</feature>